<dbReference type="GO" id="GO:0043161">
    <property type="term" value="P:proteasome-mediated ubiquitin-dependent protein catabolic process"/>
    <property type="evidence" value="ECO:0007669"/>
    <property type="project" value="TreeGrafter"/>
</dbReference>
<keyword evidence="1" id="KW-0677">Repeat</keyword>
<name>A0A8B8BYM9_CRAVI</name>
<dbReference type="Pfam" id="PF01436">
    <property type="entry name" value="NHL"/>
    <property type="match status" value="1"/>
</dbReference>
<dbReference type="InterPro" id="IPR011042">
    <property type="entry name" value="6-blade_b-propeller_TolB-like"/>
</dbReference>
<dbReference type="Proteomes" id="UP000694844">
    <property type="component" value="Chromosome 9"/>
</dbReference>
<dbReference type="GO" id="GO:0008270">
    <property type="term" value="F:zinc ion binding"/>
    <property type="evidence" value="ECO:0007669"/>
    <property type="project" value="UniProtKB-KW"/>
</dbReference>
<dbReference type="GO" id="GO:0061630">
    <property type="term" value="F:ubiquitin protein ligase activity"/>
    <property type="evidence" value="ECO:0007669"/>
    <property type="project" value="TreeGrafter"/>
</dbReference>
<evidence type="ECO:0000256" key="2">
    <source>
        <dbReference type="PROSITE-ProRule" id="PRU00504"/>
    </source>
</evidence>
<reference evidence="4" key="1">
    <citation type="submission" date="2025-08" db="UniProtKB">
        <authorList>
            <consortium name="RefSeq"/>
        </authorList>
    </citation>
    <scope>IDENTIFICATION</scope>
    <source>
        <tissue evidence="4">Whole sample</tissue>
    </source>
</reference>
<dbReference type="PROSITE" id="PS51125">
    <property type="entry name" value="NHL"/>
    <property type="match status" value="1"/>
</dbReference>
<dbReference type="RefSeq" id="XP_022307954.1">
    <property type="nucleotide sequence ID" value="XM_022452246.1"/>
</dbReference>
<feature type="repeat" description="NHL" evidence="2">
    <location>
        <begin position="90"/>
        <end position="117"/>
    </location>
</feature>
<sequence>MAIMDNDEENQTKVVRYSGTTETQSIQWNDDGQPLFISGRENVKHLTYNRNLDICVSDPDAHTVVVVDHAGKLRFRYTGSLVTSKERFDPRGVATDVQGRILIADCTNGRIHILDQDGHFLRCIDNCHLNLPCGLCLDSKNNLFVAELKER</sequence>
<accession>A0A8B8BYM9</accession>
<evidence type="ECO:0000313" key="3">
    <source>
        <dbReference type="Proteomes" id="UP000694844"/>
    </source>
</evidence>
<organism evidence="3 4">
    <name type="scientific">Crassostrea virginica</name>
    <name type="common">Eastern oyster</name>
    <dbReference type="NCBI Taxonomy" id="6565"/>
    <lineage>
        <taxon>Eukaryota</taxon>
        <taxon>Metazoa</taxon>
        <taxon>Spiralia</taxon>
        <taxon>Lophotrochozoa</taxon>
        <taxon>Mollusca</taxon>
        <taxon>Bivalvia</taxon>
        <taxon>Autobranchia</taxon>
        <taxon>Pteriomorphia</taxon>
        <taxon>Ostreida</taxon>
        <taxon>Ostreoidea</taxon>
        <taxon>Ostreidae</taxon>
        <taxon>Crassostrea</taxon>
    </lineage>
</organism>
<dbReference type="Gene3D" id="2.120.10.30">
    <property type="entry name" value="TolB, C-terminal domain"/>
    <property type="match status" value="1"/>
</dbReference>
<dbReference type="PANTHER" id="PTHR24104:SF25">
    <property type="entry name" value="PROTEIN LIN-41"/>
    <property type="match status" value="1"/>
</dbReference>
<protein>
    <submittedName>
        <fullName evidence="4">E3 ubiquitin-protein ligase TRIM71-like</fullName>
    </submittedName>
</protein>
<dbReference type="GO" id="GO:0000209">
    <property type="term" value="P:protein polyubiquitination"/>
    <property type="evidence" value="ECO:0007669"/>
    <property type="project" value="TreeGrafter"/>
</dbReference>
<dbReference type="OrthoDB" id="6064205at2759"/>
<dbReference type="AlphaFoldDB" id="A0A8B8BYM9"/>
<evidence type="ECO:0000313" key="4">
    <source>
        <dbReference type="RefSeq" id="XP_022307954.1"/>
    </source>
</evidence>
<dbReference type="PANTHER" id="PTHR24104">
    <property type="entry name" value="E3 UBIQUITIN-PROTEIN LIGASE NHLRC1-RELATED"/>
    <property type="match status" value="1"/>
</dbReference>
<gene>
    <name evidence="4" type="primary">LOC111113953</name>
</gene>
<dbReference type="InterPro" id="IPR050952">
    <property type="entry name" value="TRIM-NHL_E3_ligases"/>
</dbReference>
<dbReference type="GeneID" id="111113953"/>
<dbReference type="InterPro" id="IPR001258">
    <property type="entry name" value="NHL_repeat"/>
</dbReference>
<keyword evidence="3" id="KW-1185">Reference proteome</keyword>
<proteinExistence type="predicted"/>
<evidence type="ECO:0000256" key="1">
    <source>
        <dbReference type="ARBA" id="ARBA00022737"/>
    </source>
</evidence>
<dbReference type="KEGG" id="cvn:111113953"/>
<dbReference type="SUPFAM" id="SSF101898">
    <property type="entry name" value="NHL repeat"/>
    <property type="match status" value="1"/>
</dbReference>